<dbReference type="AlphaFoldDB" id="H5XHE7"/>
<dbReference type="EMBL" id="CM001440">
    <property type="protein sequence ID" value="EHR60632.1"/>
    <property type="molecule type" value="Genomic_DNA"/>
</dbReference>
<organism evidence="2 3">
    <name type="scientific">Saccharomonospora cyanea NA-134</name>
    <dbReference type="NCBI Taxonomy" id="882082"/>
    <lineage>
        <taxon>Bacteria</taxon>
        <taxon>Bacillati</taxon>
        <taxon>Actinomycetota</taxon>
        <taxon>Actinomycetes</taxon>
        <taxon>Pseudonocardiales</taxon>
        <taxon>Pseudonocardiaceae</taxon>
        <taxon>Saccharomonospora</taxon>
    </lineage>
</organism>
<feature type="domain" description="HTH cro/C1-type" evidence="1">
    <location>
        <begin position="27"/>
        <end position="81"/>
    </location>
</feature>
<dbReference type="InterPro" id="IPR043917">
    <property type="entry name" value="DUF5753"/>
</dbReference>
<keyword evidence="3" id="KW-1185">Reference proteome</keyword>
<evidence type="ECO:0000313" key="3">
    <source>
        <dbReference type="Proteomes" id="UP000002791"/>
    </source>
</evidence>
<dbReference type="Pfam" id="PF19054">
    <property type="entry name" value="DUF5753"/>
    <property type="match status" value="1"/>
</dbReference>
<dbReference type="GO" id="GO:0003677">
    <property type="term" value="F:DNA binding"/>
    <property type="evidence" value="ECO:0007669"/>
    <property type="project" value="InterPro"/>
</dbReference>
<dbReference type="SUPFAM" id="SSF47413">
    <property type="entry name" value="lambda repressor-like DNA-binding domains"/>
    <property type="match status" value="1"/>
</dbReference>
<dbReference type="InterPro" id="IPR010982">
    <property type="entry name" value="Lambda_DNA-bd_dom_sf"/>
</dbReference>
<protein>
    <submittedName>
        <fullName evidence="2">Putative transcriptional regulator</fullName>
    </submittedName>
</protein>
<dbReference type="Proteomes" id="UP000002791">
    <property type="component" value="Chromosome"/>
</dbReference>
<accession>H5XHE7</accession>
<gene>
    <name evidence="2" type="ORF">SaccyDRAFT_1734</name>
</gene>
<dbReference type="CDD" id="cd00093">
    <property type="entry name" value="HTH_XRE"/>
    <property type="match status" value="1"/>
</dbReference>
<dbReference type="InterPro" id="IPR001387">
    <property type="entry name" value="Cro/C1-type_HTH"/>
</dbReference>
<dbReference type="HOGENOM" id="CLU_055817_1_0_11"/>
<evidence type="ECO:0000259" key="1">
    <source>
        <dbReference type="PROSITE" id="PS50943"/>
    </source>
</evidence>
<dbReference type="STRING" id="882082.SaccyDRAFT_1734"/>
<sequence>MGLATIPLVPVDTTGLTTRARALTAAIRKLLAASGMSGRELSQRLGFSHGTVSHWATGRRLPSPEDMASLLTLLGIKGQEKQRLIDLARHAAEPNWLVVGMPGIPQQLAGAIESERHASAMVEWSRDIVPGLLQTADYARALATAIGLPESDVDARVLLRVGRSEVITRRDPVQLLALISEDALHEKICVPEVMLDQLRHLLSMAERPNVTIQVVPPRVGWHPGLIGPFVLYSFPDAQPVVHFEHYSSGAFVIDEDDVHSYRDAVEVIRGVARSPDDSAELIAKIADDLEQTL</sequence>
<dbReference type="Gene3D" id="1.10.260.40">
    <property type="entry name" value="lambda repressor-like DNA-binding domains"/>
    <property type="match status" value="1"/>
</dbReference>
<proteinExistence type="predicted"/>
<dbReference type="eggNOG" id="COG2944">
    <property type="taxonomic scope" value="Bacteria"/>
</dbReference>
<dbReference type="Pfam" id="PF13560">
    <property type="entry name" value="HTH_31"/>
    <property type="match status" value="1"/>
</dbReference>
<evidence type="ECO:0000313" key="2">
    <source>
        <dbReference type="EMBL" id="EHR60632.1"/>
    </source>
</evidence>
<dbReference type="SMART" id="SM00530">
    <property type="entry name" value="HTH_XRE"/>
    <property type="match status" value="1"/>
</dbReference>
<reference evidence="2 3" key="1">
    <citation type="submission" date="2011-11" db="EMBL/GenBank/DDBJ databases">
        <title>The Noncontiguous Finished sequence of Saccharomonospora cyanea NA-134.</title>
        <authorList>
            <consortium name="US DOE Joint Genome Institute"/>
            <person name="Lucas S."/>
            <person name="Han J."/>
            <person name="Lapidus A."/>
            <person name="Cheng J.-F."/>
            <person name="Goodwin L."/>
            <person name="Pitluck S."/>
            <person name="Peters L."/>
            <person name="Ovchinnikova G."/>
            <person name="Lu M."/>
            <person name="Detter J.C."/>
            <person name="Han C."/>
            <person name="Tapia R."/>
            <person name="Land M."/>
            <person name="Hauser L."/>
            <person name="Kyrpides N."/>
            <person name="Ivanova N."/>
            <person name="Pagani I."/>
            <person name="Brambilla E.-M."/>
            <person name="Klenk H.-P."/>
            <person name="Woyke T."/>
        </authorList>
    </citation>
    <scope>NUCLEOTIDE SEQUENCE [LARGE SCALE GENOMIC DNA]</scope>
    <source>
        <strain evidence="2 3">NA-134</strain>
    </source>
</reference>
<dbReference type="PROSITE" id="PS50943">
    <property type="entry name" value="HTH_CROC1"/>
    <property type="match status" value="1"/>
</dbReference>
<name>H5XHE7_9PSEU</name>